<gene>
    <name evidence="4" type="ORF">MX635_04275</name>
</gene>
<dbReference type="Pfam" id="PF00857">
    <property type="entry name" value="Isochorismatase"/>
    <property type="match status" value="1"/>
</dbReference>
<proteinExistence type="inferred from homology"/>
<dbReference type="AlphaFoldDB" id="A0AAW8R762"/>
<comment type="similarity">
    <text evidence="1">Belongs to the isochorismatase family.</text>
</comment>
<dbReference type="PANTHER" id="PTHR43540:SF14">
    <property type="entry name" value="ISOCHORISMATASE"/>
    <property type="match status" value="1"/>
</dbReference>
<dbReference type="InterPro" id="IPR050272">
    <property type="entry name" value="Isochorismatase-like_hydrls"/>
</dbReference>
<feature type="domain" description="Isochorismatase-like" evidence="3">
    <location>
        <begin position="2"/>
        <end position="74"/>
    </location>
</feature>
<dbReference type="PANTHER" id="PTHR43540">
    <property type="entry name" value="PEROXYUREIDOACRYLATE/UREIDOACRYLATE AMIDOHYDROLASE-RELATED"/>
    <property type="match status" value="1"/>
</dbReference>
<dbReference type="Gene3D" id="3.40.50.850">
    <property type="entry name" value="Isochorismatase-like"/>
    <property type="match status" value="1"/>
</dbReference>
<dbReference type="GO" id="GO:0016787">
    <property type="term" value="F:hydrolase activity"/>
    <property type="evidence" value="ECO:0007669"/>
    <property type="project" value="UniProtKB-KW"/>
</dbReference>
<dbReference type="InterPro" id="IPR036380">
    <property type="entry name" value="Isochorismatase-like_sf"/>
</dbReference>
<reference evidence="4" key="1">
    <citation type="submission" date="2022-04" db="EMBL/GenBank/DDBJ databases">
        <title>Draft genome sequences of lactic acid bacteria (LAB) strains involved in meat spoilage.</title>
        <authorList>
            <person name="Palevich N."/>
        </authorList>
    </citation>
    <scope>NUCLEOTIDE SEQUENCE</scope>
    <source>
        <strain evidence="4">9-14</strain>
    </source>
</reference>
<accession>A0AAW8R762</accession>
<evidence type="ECO:0000313" key="4">
    <source>
        <dbReference type="EMBL" id="MDT1973609.1"/>
    </source>
</evidence>
<dbReference type="Proteomes" id="UP001249945">
    <property type="component" value="Unassembled WGS sequence"/>
</dbReference>
<dbReference type="RefSeq" id="WP_311780139.1">
    <property type="nucleotide sequence ID" value="NZ_JALRMR010000004.1"/>
</dbReference>
<protein>
    <submittedName>
        <fullName evidence="4">Isochorismatase family protein</fullName>
    </submittedName>
</protein>
<organism evidence="4 5">
    <name type="scientific">Carnobacterium divergens</name>
    <name type="common">Lactobacillus divergens</name>
    <dbReference type="NCBI Taxonomy" id="2748"/>
    <lineage>
        <taxon>Bacteria</taxon>
        <taxon>Bacillati</taxon>
        <taxon>Bacillota</taxon>
        <taxon>Bacilli</taxon>
        <taxon>Lactobacillales</taxon>
        <taxon>Carnobacteriaceae</taxon>
        <taxon>Carnobacterium</taxon>
    </lineage>
</organism>
<evidence type="ECO:0000256" key="2">
    <source>
        <dbReference type="ARBA" id="ARBA00022801"/>
    </source>
</evidence>
<dbReference type="InterPro" id="IPR000868">
    <property type="entry name" value="Isochorismatase-like_dom"/>
</dbReference>
<dbReference type="SUPFAM" id="SSF52499">
    <property type="entry name" value="Isochorismatase-like hydrolases"/>
    <property type="match status" value="1"/>
</dbReference>
<evidence type="ECO:0000313" key="5">
    <source>
        <dbReference type="Proteomes" id="UP001249945"/>
    </source>
</evidence>
<evidence type="ECO:0000256" key="1">
    <source>
        <dbReference type="ARBA" id="ARBA00006336"/>
    </source>
</evidence>
<sequence length="99" mass="11318">MEELDHQPTDYYLLKTHANSFFQTNLQAPLIGLGVESIEFCGAQTEYCVDTTIRFAHSLGYHCWMKSDLHTTVDSPLLIAPAIIAHHEAIWENRFLNLL</sequence>
<dbReference type="EMBL" id="JALRMR010000004">
    <property type="protein sequence ID" value="MDT1973609.1"/>
    <property type="molecule type" value="Genomic_DNA"/>
</dbReference>
<comment type="caution">
    <text evidence="4">The sequence shown here is derived from an EMBL/GenBank/DDBJ whole genome shotgun (WGS) entry which is preliminary data.</text>
</comment>
<keyword evidence="2" id="KW-0378">Hydrolase</keyword>
<name>A0AAW8R762_CARDV</name>
<evidence type="ECO:0000259" key="3">
    <source>
        <dbReference type="Pfam" id="PF00857"/>
    </source>
</evidence>